<dbReference type="Gramene" id="mRNA:HanXRQr2_Chr09g0388631">
    <property type="protein sequence ID" value="CDS:HanXRQr2_Chr09g0388631.1"/>
    <property type="gene ID" value="HanXRQr2_Chr09g0388631"/>
</dbReference>
<gene>
    <name evidence="1" type="ORF">HanXRQr2_Chr09g0388631</name>
</gene>
<evidence type="ECO:0000313" key="2">
    <source>
        <dbReference type="Proteomes" id="UP000215914"/>
    </source>
</evidence>
<comment type="caution">
    <text evidence="1">The sequence shown here is derived from an EMBL/GenBank/DDBJ whole genome shotgun (WGS) entry which is preliminary data.</text>
</comment>
<dbReference type="Proteomes" id="UP000215914">
    <property type="component" value="Unassembled WGS sequence"/>
</dbReference>
<keyword evidence="2" id="KW-1185">Reference proteome</keyword>
<evidence type="ECO:0000313" key="1">
    <source>
        <dbReference type="EMBL" id="KAF5790910.1"/>
    </source>
</evidence>
<protein>
    <submittedName>
        <fullName evidence="1">Uncharacterized protein</fullName>
    </submittedName>
</protein>
<sequence>MRMEYITYCYCNGFHCGFLILIQNCYVGKNRIWESDWWSPTVKEKIKGPMRSGSARVNMVH</sequence>
<dbReference type="EMBL" id="MNCJ02000324">
    <property type="protein sequence ID" value="KAF5790910.1"/>
    <property type="molecule type" value="Genomic_DNA"/>
</dbReference>
<proteinExistence type="predicted"/>
<name>A0A9K3N8R2_HELAN</name>
<reference evidence="1" key="2">
    <citation type="submission" date="2020-06" db="EMBL/GenBank/DDBJ databases">
        <title>Helianthus annuus Genome sequencing and assembly Release 2.</title>
        <authorList>
            <person name="Gouzy J."/>
            <person name="Langlade N."/>
            <person name="Munos S."/>
        </authorList>
    </citation>
    <scope>NUCLEOTIDE SEQUENCE</scope>
    <source>
        <tissue evidence="1">Leaves</tissue>
    </source>
</reference>
<dbReference type="AlphaFoldDB" id="A0A9K3N8R2"/>
<organism evidence="1 2">
    <name type="scientific">Helianthus annuus</name>
    <name type="common">Common sunflower</name>
    <dbReference type="NCBI Taxonomy" id="4232"/>
    <lineage>
        <taxon>Eukaryota</taxon>
        <taxon>Viridiplantae</taxon>
        <taxon>Streptophyta</taxon>
        <taxon>Embryophyta</taxon>
        <taxon>Tracheophyta</taxon>
        <taxon>Spermatophyta</taxon>
        <taxon>Magnoliopsida</taxon>
        <taxon>eudicotyledons</taxon>
        <taxon>Gunneridae</taxon>
        <taxon>Pentapetalae</taxon>
        <taxon>asterids</taxon>
        <taxon>campanulids</taxon>
        <taxon>Asterales</taxon>
        <taxon>Asteraceae</taxon>
        <taxon>Asteroideae</taxon>
        <taxon>Heliantheae alliance</taxon>
        <taxon>Heliantheae</taxon>
        <taxon>Helianthus</taxon>
    </lineage>
</organism>
<accession>A0A9K3N8R2</accession>
<reference evidence="1" key="1">
    <citation type="journal article" date="2017" name="Nature">
        <title>The sunflower genome provides insights into oil metabolism, flowering and Asterid evolution.</title>
        <authorList>
            <person name="Badouin H."/>
            <person name="Gouzy J."/>
            <person name="Grassa C.J."/>
            <person name="Murat F."/>
            <person name="Staton S.E."/>
            <person name="Cottret L."/>
            <person name="Lelandais-Briere C."/>
            <person name="Owens G.L."/>
            <person name="Carrere S."/>
            <person name="Mayjonade B."/>
            <person name="Legrand L."/>
            <person name="Gill N."/>
            <person name="Kane N.C."/>
            <person name="Bowers J.E."/>
            <person name="Hubner S."/>
            <person name="Bellec A."/>
            <person name="Berard A."/>
            <person name="Berges H."/>
            <person name="Blanchet N."/>
            <person name="Boniface M.C."/>
            <person name="Brunel D."/>
            <person name="Catrice O."/>
            <person name="Chaidir N."/>
            <person name="Claudel C."/>
            <person name="Donnadieu C."/>
            <person name="Faraut T."/>
            <person name="Fievet G."/>
            <person name="Helmstetter N."/>
            <person name="King M."/>
            <person name="Knapp S.J."/>
            <person name="Lai Z."/>
            <person name="Le Paslier M.C."/>
            <person name="Lippi Y."/>
            <person name="Lorenzon L."/>
            <person name="Mandel J.R."/>
            <person name="Marage G."/>
            <person name="Marchand G."/>
            <person name="Marquand E."/>
            <person name="Bret-Mestries E."/>
            <person name="Morien E."/>
            <person name="Nambeesan S."/>
            <person name="Nguyen T."/>
            <person name="Pegot-Espagnet P."/>
            <person name="Pouilly N."/>
            <person name="Raftis F."/>
            <person name="Sallet E."/>
            <person name="Schiex T."/>
            <person name="Thomas J."/>
            <person name="Vandecasteele C."/>
            <person name="Vares D."/>
            <person name="Vear F."/>
            <person name="Vautrin S."/>
            <person name="Crespi M."/>
            <person name="Mangin B."/>
            <person name="Burke J.M."/>
            <person name="Salse J."/>
            <person name="Munos S."/>
            <person name="Vincourt P."/>
            <person name="Rieseberg L.H."/>
            <person name="Langlade N.B."/>
        </authorList>
    </citation>
    <scope>NUCLEOTIDE SEQUENCE</scope>
    <source>
        <tissue evidence="1">Leaves</tissue>
    </source>
</reference>